<keyword evidence="3" id="KW-0732">Signal</keyword>
<dbReference type="AlphaFoldDB" id="A0A9K3M6R7"/>
<gene>
    <name evidence="4" type="ORF">IV203_033865</name>
</gene>
<dbReference type="GO" id="GO:0070043">
    <property type="term" value="F:rRNA (guanine-N7-)-methyltransferase activity"/>
    <property type="evidence" value="ECO:0007669"/>
    <property type="project" value="TreeGrafter"/>
</dbReference>
<dbReference type="EMBL" id="JAGRRH010000002">
    <property type="protein sequence ID" value="KAG7373141.1"/>
    <property type="molecule type" value="Genomic_DNA"/>
</dbReference>
<protein>
    <submittedName>
        <fullName evidence="4">Ribosomal RNA small subunit methyltransferase G</fullName>
    </submittedName>
</protein>
<feature type="signal peptide" evidence="3">
    <location>
        <begin position="1"/>
        <end position="31"/>
    </location>
</feature>
<evidence type="ECO:0000256" key="1">
    <source>
        <dbReference type="ARBA" id="ARBA00022679"/>
    </source>
</evidence>
<evidence type="ECO:0000313" key="5">
    <source>
        <dbReference type="Proteomes" id="UP000693970"/>
    </source>
</evidence>
<evidence type="ECO:0000313" key="4">
    <source>
        <dbReference type="EMBL" id="KAG7373141.1"/>
    </source>
</evidence>
<dbReference type="InterPro" id="IPR003682">
    <property type="entry name" value="rRNA_ssu_MeTfrase_G"/>
</dbReference>
<dbReference type="Pfam" id="PF02527">
    <property type="entry name" value="GidB"/>
    <property type="match status" value="1"/>
</dbReference>
<feature type="region of interest" description="Disordered" evidence="2">
    <location>
        <begin position="319"/>
        <end position="374"/>
    </location>
</feature>
<evidence type="ECO:0000256" key="2">
    <source>
        <dbReference type="SAM" id="MobiDB-lite"/>
    </source>
</evidence>
<sequence>MPLTLQIFRSPVILWWCLSVCIIFSTCSVDAFQVTRDQNRTPWFFVYRSNSKRIRLSNRKTDSLMLTTLQLSVDDTSSSISIPFSMDPTSDAACHNLRDTLQLSSEQHQQLAKLAVLVNAWNADINLISRKNCSRDVVFGRHILPSLAPLSIFSESKELQLLPGQSVCDVGTGGGFPGLPMAIARPDLDFLLVDSVGKKIRAVQDMADQLGLKNVHTFHGRAESLPSSRKFDWVMGRSVAAIPTYALWVYHLLKKKSDDEKCGHLVYLIGGDIDDSILDLAVHDEDISELLKHPFVSDKRVLVFPQPAVHELALASGEKLQVHRGGSQERRPGGKNKKLGSGSKARGQWQRRGITTPKSRGYEGFRRYDSLDKK</sequence>
<dbReference type="PANTHER" id="PTHR31760:SF0">
    <property type="entry name" value="S-ADENOSYL-L-METHIONINE-DEPENDENT METHYLTRANSFERASES SUPERFAMILY PROTEIN"/>
    <property type="match status" value="1"/>
</dbReference>
<organism evidence="4 5">
    <name type="scientific">Nitzschia inconspicua</name>
    <dbReference type="NCBI Taxonomy" id="303405"/>
    <lineage>
        <taxon>Eukaryota</taxon>
        <taxon>Sar</taxon>
        <taxon>Stramenopiles</taxon>
        <taxon>Ochrophyta</taxon>
        <taxon>Bacillariophyta</taxon>
        <taxon>Bacillariophyceae</taxon>
        <taxon>Bacillariophycidae</taxon>
        <taxon>Bacillariales</taxon>
        <taxon>Bacillariaceae</taxon>
        <taxon>Nitzschia</taxon>
    </lineage>
</organism>
<keyword evidence="5" id="KW-1185">Reference proteome</keyword>
<keyword evidence="4" id="KW-0489">Methyltransferase</keyword>
<accession>A0A9K3M6R7</accession>
<proteinExistence type="inferred from homology"/>
<dbReference type="PANTHER" id="PTHR31760">
    <property type="entry name" value="S-ADENOSYL-L-METHIONINE-DEPENDENT METHYLTRANSFERASES SUPERFAMILY PROTEIN"/>
    <property type="match status" value="1"/>
</dbReference>
<reference evidence="4" key="1">
    <citation type="journal article" date="2021" name="Sci. Rep.">
        <title>Diploid genomic architecture of Nitzschia inconspicua, an elite biomass production diatom.</title>
        <authorList>
            <person name="Oliver A."/>
            <person name="Podell S."/>
            <person name="Pinowska A."/>
            <person name="Traller J.C."/>
            <person name="Smith S.R."/>
            <person name="McClure R."/>
            <person name="Beliaev A."/>
            <person name="Bohutskyi P."/>
            <person name="Hill E.A."/>
            <person name="Rabines A."/>
            <person name="Zheng H."/>
            <person name="Allen L.Z."/>
            <person name="Kuo A."/>
            <person name="Grigoriev I.V."/>
            <person name="Allen A.E."/>
            <person name="Hazlebeck D."/>
            <person name="Allen E.E."/>
        </authorList>
    </citation>
    <scope>NUCLEOTIDE SEQUENCE</scope>
    <source>
        <strain evidence="4">Hildebrandi</strain>
    </source>
</reference>
<dbReference type="GO" id="GO:0005829">
    <property type="term" value="C:cytosol"/>
    <property type="evidence" value="ECO:0007669"/>
    <property type="project" value="TreeGrafter"/>
</dbReference>
<reference evidence="4" key="2">
    <citation type="submission" date="2021-04" db="EMBL/GenBank/DDBJ databases">
        <authorList>
            <person name="Podell S."/>
        </authorList>
    </citation>
    <scope>NUCLEOTIDE SEQUENCE</scope>
    <source>
        <strain evidence="4">Hildebrandi</strain>
    </source>
</reference>
<comment type="caution">
    <text evidence="4">The sequence shown here is derived from an EMBL/GenBank/DDBJ whole genome shotgun (WGS) entry which is preliminary data.</text>
</comment>
<feature type="compositionally biased region" description="Basic and acidic residues" evidence="2">
    <location>
        <begin position="360"/>
        <end position="374"/>
    </location>
</feature>
<dbReference type="OrthoDB" id="784548at2759"/>
<keyword evidence="1" id="KW-0808">Transferase</keyword>
<evidence type="ECO:0000256" key="3">
    <source>
        <dbReference type="SAM" id="SignalP"/>
    </source>
</evidence>
<dbReference type="HAMAP" id="MF_00074">
    <property type="entry name" value="16SrRNA_methyltr_G"/>
    <property type="match status" value="1"/>
</dbReference>
<name>A0A9K3M6R7_9STRA</name>
<dbReference type="Proteomes" id="UP000693970">
    <property type="component" value="Unassembled WGS sequence"/>
</dbReference>
<feature type="chain" id="PRO_5039894436" evidence="3">
    <location>
        <begin position="32"/>
        <end position="374"/>
    </location>
</feature>